<dbReference type="EMBL" id="MT141226">
    <property type="protein sequence ID" value="QJA56559.1"/>
    <property type="molecule type" value="Genomic_DNA"/>
</dbReference>
<evidence type="ECO:0000313" key="2">
    <source>
        <dbReference type="EMBL" id="QJA80158.1"/>
    </source>
</evidence>
<evidence type="ECO:0000313" key="1">
    <source>
        <dbReference type="EMBL" id="QJA56559.1"/>
    </source>
</evidence>
<dbReference type="AlphaFoldDB" id="A0A6M3KF55"/>
<name>A0A6M3KF55_9ZZZZ</name>
<sequence>MNISRFTQLLASTIDRRGSATTQYHCPTDTLGAEGVLFIAVGSSHWTPKTTDVSFHLQGSSYSSAGWTKIGSTRLISSTKFATGLTEKCVMVDCYKPTRRWVRLASHHTTGDYTVVSMKYGMRRSGSTDVLGGTGQVTMGADCYALSISAT</sequence>
<gene>
    <name evidence="2" type="ORF">MM415A00769_0008</name>
    <name evidence="1" type="ORF">MM415B01827_0010</name>
</gene>
<organism evidence="2">
    <name type="scientific">viral metagenome</name>
    <dbReference type="NCBI Taxonomy" id="1070528"/>
    <lineage>
        <taxon>unclassified sequences</taxon>
        <taxon>metagenomes</taxon>
        <taxon>organismal metagenomes</taxon>
    </lineage>
</organism>
<proteinExistence type="predicted"/>
<accession>A0A6M3KF55</accession>
<protein>
    <submittedName>
        <fullName evidence="2">Uncharacterized protein</fullName>
    </submittedName>
</protein>
<dbReference type="EMBL" id="MT142409">
    <property type="protein sequence ID" value="QJA80158.1"/>
    <property type="molecule type" value="Genomic_DNA"/>
</dbReference>
<reference evidence="2" key="1">
    <citation type="submission" date="2020-03" db="EMBL/GenBank/DDBJ databases">
        <title>The deep terrestrial virosphere.</title>
        <authorList>
            <person name="Holmfeldt K."/>
            <person name="Nilsson E."/>
            <person name="Simone D."/>
            <person name="Lopez-Fernandez M."/>
            <person name="Wu X."/>
            <person name="de Brujin I."/>
            <person name="Lundin D."/>
            <person name="Andersson A."/>
            <person name="Bertilsson S."/>
            <person name="Dopson M."/>
        </authorList>
    </citation>
    <scope>NUCLEOTIDE SEQUENCE</scope>
    <source>
        <strain evidence="2">MM415A00769</strain>
        <strain evidence="1">MM415B01827</strain>
    </source>
</reference>